<evidence type="ECO:0000256" key="1">
    <source>
        <dbReference type="SAM" id="MobiDB-lite"/>
    </source>
</evidence>
<dbReference type="AlphaFoldDB" id="A0A974BT52"/>
<accession>A0A974BT52</accession>
<feature type="region of interest" description="Disordered" evidence="1">
    <location>
        <begin position="61"/>
        <end position="86"/>
    </location>
</feature>
<evidence type="ECO:0000313" key="2">
    <source>
        <dbReference type="EMBL" id="OCT60504.1"/>
    </source>
</evidence>
<evidence type="ECO:0000313" key="3">
    <source>
        <dbReference type="Proteomes" id="UP000694892"/>
    </source>
</evidence>
<organism evidence="2 3">
    <name type="scientific">Xenopus laevis</name>
    <name type="common">African clawed frog</name>
    <dbReference type="NCBI Taxonomy" id="8355"/>
    <lineage>
        <taxon>Eukaryota</taxon>
        <taxon>Metazoa</taxon>
        <taxon>Chordata</taxon>
        <taxon>Craniata</taxon>
        <taxon>Vertebrata</taxon>
        <taxon>Euteleostomi</taxon>
        <taxon>Amphibia</taxon>
        <taxon>Batrachia</taxon>
        <taxon>Anura</taxon>
        <taxon>Pipoidea</taxon>
        <taxon>Pipidae</taxon>
        <taxon>Xenopodinae</taxon>
        <taxon>Xenopus</taxon>
        <taxon>Xenopus</taxon>
    </lineage>
</organism>
<sequence>MGYCQAIYWAGSCRCHVGATTHYRAAGREIRVMFPLEGIFAVCRTGQYCFVGAGRSRLRINIGPGISGTQRPKQPPQRPKQPPPAH</sequence>
<dbReference type="Proteomes" id="UP000694892">
    <property type="component" value="Chromosome 9_10S"/>
</dbReference>
<dbReference type="EMBL" id="CM004483">
    <property type="protein sequence ID" value="OCT60504.1"/>
    <property type="molecule type" value="Genomic_DNA"/>
</dbReference>
<protein>
    <submittedName>
        <fullName evidence="2">Uncharacterized protein</fullName>
    </submittedName>
</protein>
<name>A0A974BT52_XENLA</name>
<feature type="compositionally biased region" description="Pro residues" evidence="1">
    <location>
        <begin position="73"/>
        <end position="86"/>
    </location>
</feature>
<proteinExistence type="predicted"/>
<gene>
    <name evidence="2" type="ORF">XELAEV_18046532mg</name>
</gene>
<reference evidence="3" key="1">
    <citation type="journal article" date="2016" name="Nature">
        <title>Genome evolution in the allotetraploid frog Xenopus laevis.</title>
        <authorList>
            <person name="Session A.M."/>
            <person name="Uno Y."/>
            <person name="Kwon T."/>
            <person name="Chapman J.A."/>
            <person name="Toyoda A."/>
            <person name="Takahashi S."/>
            <person name="Fukui A."/>
            <person name="Hikosaka A."/>
            <person name="Suzuki A."/>
            <person name="Kondo M."/>
            <person name="van Heeringen S.J."/>
            <person name="Quigley I."/>
            <person name="Heinz S."/>
            <person name="Ogino H."/>
            <person name="Ochi H."/>
            <person name="Hellsten U."/>
            <person name="Lyons J.B."/>
            <person name="Simakov O."/>
            <person name="Putnam N."/>
            <person name="Stites J."/>
            <person name="Kuroki Y."/>
            <person name="Tanaka T."/>
            <person name="Michiue T."/>
            <person name="Watanabe M."/>
            <person name="Bogdanovic O."/>
            <person name="Lister R."/>
            <person name="Georgiou G."/>
            <person name="Paranjpe S.S."/>
            <person name="van Kruijsbergen I."/>
            <person name="Shu S."/>
            <person name="Carlson J."/>
            <person name="Kinoshita T."/>
            <person name="Ohta Y."/>
            <person name="Mawaribuchi S."/>
            <person name="Jenkins J."/>
            <person name="Grimwood J."/>
            <person name="Schmutz J."/>
            <person name="Mitros T."/>
            <person name="Mozaffari S.V."/>
            <person name="Suzuki Y."/>
            <person name="Haramoto Y."/>
            <person name="Yamamoto T.S."/>
            <person name="Takagi C."/>
            <person name="Heald R."/>
            <person name="Miller K."/>
            <person name="Haudenschild C."/>
            <person name="Kitzman J."/>
            <person name="Nakayama T."/>
            <person name="Izutsu Y."/>
            <person name="Robert J."/>
            <person name="Fortriede J."/>
            <person name="Burns K."/>
            <person name="Lotay V."/>
            <person name="Karimi K."/>
            <person name="Yasuoka Y."/>
            <person name="Dichmann D.S."/>
            <person name="Flajnik M.F."/>
            <person name="Houston D.W."/>
            <person name="Shendure J."/>
            <person name="DuPasquier L."/>
            <person name="Vize P.D."/>
            <person name="Zorn A.M."/>
            <person name="Ito M."/>
            <person name="Marcotte E.M."/>
            <person name="Wallingford J.B."/>
            <person name="Ito Y."/>
            <person name="Asashima M."/>
            <person name="Ueno N."/>
            <person name="Matsuda Y."/>
            <person name="Veenstra G.J."/>
            <person name="Fujiyama A."/>
            <person name="Harland R.M."/>
            <person name="Taira M."/>
            <person name="Rokhsar D.S."/>
        </authorList>
    </citation>
    <scope>NUCLEOTIDE SEQUENCE [LARGE SCALE GENOMIC DNA]</scope>
    <source>
        <strain evidence="3">J</strain>
    </source>
</reference>